<proteinExistence type="predicted"/>
<reference evidence="2" key="1">
    <citation type="submission" date="2023-03" db="EMBL/GenBank/DDBJ databases">
        <title>Massive genome expansion in bonnet fungi (Mycena s.s.) driven by repeated elements and novel gene families across ecological guilds.</title>
        <authorList>
            <consortium name="Lawrence Berkeley National Laboratory"/>
            <person name="Harder C.B."/>
            <person name="Miyauchi S."/>
            <person name="Viragh M."/>
            <person name="Kuo A."/>
            <person name="Thoen E."/>
            <person name="Andreopoulos B."/>
            <person name="Lu D."/>
            <person name="Skrede I."/>
            <person name="Drula E."/>
            <person name="Henrissat B."/>
            <person name="Morin E."/>
            <person name="Kohler A."/>
            <person name="Barry K."/>
            <person name="LaButti K."/>
            <person name="Morin E."/>
            <person name="Salamov A."/>
            <person name="Lipzen A."/>
            <person name="Mereny Z."/>
            <person name="Hegedus B."/>
            <person name="Baldrian P."/>
            <person name="Stursova M."/>
            <person name="Weitz H."/>
            <person name="Taylor A."/>
            <person name="Grigoriev I.V."/>
            <person name="Nagy L.G."/>
            <person name="Martin F."/>
            <person name="Kauserud H."/>
        </authorList>
    </citation>
    <scope>NUCLEOTIDE SEQUENCE</scope>
    <source>
        <strain evidence="2">9144</strain>
    </source>
</reference>
<evidence type="ECO:0000256" key="1">
    <source>
        <dbReference type="SAM" id="SignalP"/>
    </source>
</evidence>
<organism evidence="2 3">
    <name type="scientific">Mycena pura</name>
    <dbReference type="NCBI Taxonomy" id="153505"/>
    <lineage>
        <taxon>Eukaryota</taxon>
        <taxon>Fungi</taxon>
        <taxon>Dikarya</taxon>
        <taxon>Basidiomycota</taxon>
        <taxon>Agaricomycotina</taxon>
        <taxon>Agaricomycetes</taxon>
        <taxon>Agaricomycetidae</taxon>
        <taxon>Agaricales</taxon>
        <taxon>Marasmiineae</taxon>
        <taxon>Mycenaceae</taxon>
        <taxon>Mycena</taxon>
    </lineage>
</organism>
<dbReference type="EMBL" id="JARJCW010000061">
    <property type="protein sequence ID" value="KAJ7200838.1"/>
    <property type="molecule type" value="Genomic_DNA"/>
</dbReference>
<keyword evidence="3" id="KW-1185">Reference proteome</keyword>
<feature type="chain" id="PRO_5042158832" description="Secreted protein" evidence="1">
    <location>
        <begin position="22"/>
        <end position="145"/>
    </location>
</feature>
<dbReference type="AlphaFoldDB" id="A0AAD6YBJ0"/>
<accession>A0AAD6YBJ0</accession>
<feature type="signal peptide" evidence="1">
    <location>
        <begin position="1"/>
        <end position="21"/>
    </location>
</feature>
<evidence type="ECO:0000313" key="3">
    <source>
        <dbReference type="Proteomes" id="UP001219525"/>
    </source>
</evidence>
<sequence length="145" mass="15202">MFQAFFKTCLATSFLTGYVLALPLSLPGTMQAVWSLNDGETQCFTAHAAPTSDCRALLENPPAPDWTNVARAGAPPLFKLFCSGSCCLFTDTQNAPADDLVRAGNTLLGCAQPANGRVNGVTKTDAAGVCLADETGGDFCLLHLQ</sequence>
<gene>
    <name evidence="2" type="ORF">GGX14DRAFT_659573</name>
</gene>
<evidence type="ECO:0008006" key="4">
    <source>
        <dbReference type="Google" id="ProtNLM"/>
    </source>
</evidence>
<name>A0AAD6YBJ0_9AGAR</name>
<protein>
    <recommendedName>
        <fullName evidence="4">Secreted protein</fullName>
    </recommendedName>
</protein>
<evidence type="ECO:0000313" key="2">
    <source>
        <dbReference type="EMBL" id="KAJ7200838.1"/>
    </source>
</evidence>
<keyword evidence="1" id="KW-0732">Signal</keyword>
<dbReference type="Proteomes" id="UP001219525">
    <property type="component" value="Unassembled WGS sequence"/>
</dbReference>
<comment type="caution">
    <text evidence="2">The sequence shown here is derived from an EMBL/GenBank/DDBJ whole genome shotgun (WGS) entry which is preliminary data.</text>
</comment>